<dbReference type="Pfam" id="PF01594">
    <property type="entry name" value="AI-2E_transport"/>
    <property type="match status" value="1"/>
</dbReference>
<evidence type="ECO:0000256" key="5">
    <source>
        <dbReference type="ARBA" id="ARBA00023136"/>
    </source>
</evidence>
<evidence type="ECO:0000256" key="4">
    <source>
        <dbReference type="ARBA" id="ARBA00022989"/>
    </source>
</evidence>
<name>A0A1S1HCE9_9SPHN</name>
<reference evidence="7 8" key="1">
    <citation type="submission" date="2016-09" db="EMBL/GenBank/DDBJ databases">
        <title>Metabolic pathway, cell adaptation mechanisms and a novel monoxygenase revealed through proteogenomic-transcription analysis of a Sphingomonas haloaromaticamans strain degrading the fungicide ortho-phenylphenol.</title>
        <authorList>
            <person name="Perruchon C."/>
            <person name="Papadopoulou E.S."/>
            <person name="Rousidou C."/>
            <person name="Vasileiadis S."/>
            <person name="Tanou G."/>
            <person name="Amoutzias G."/>
            <person name="Molassiotis A."/>
            <person name="Karpouzas D.G."/>
        </authorList>
    </citation>
    <scope>NUCLEOTIDE SEQUENCE [LARGE SCALE GENOMIC DNA]</scope>
    <source>
        <strain evidence="7 8">P3</strain>
    </source>
</reference>
<keyword evidence="3 6" id="KW-0812">Transmembrane</keyword>
<dbReference type="GO" id="GO:0055085">
    <property type="term" value="P:transmembrane transport"/>
    <property type="evidence" value="ECO:0007669"/>
    <property type="project" value="TreeGrafter"/>
</dbReference>
<feature type="transmembrane region" description="Helical" evidence="6">
    <location>
        <begin position="152"/>
        <end position="175"/>
    </location>
</feature>
<dbReference type="InterPro" id="IPR002549">
    <property type="entry name" value="AI-2E-like"/>
</dbReference>
<comment type="subcellular location">
    <subcellularLocation>
        <location evidence="1">Membrane</location>
        <topology evidence="1">Multi-pass membrane protein</topology>
    </subcellularLocation>
</comment>
<evidence type="ECO:0008006" key="9">
    <source>
        <dbReference type="Google" id="ProtNLM"/>
    </source>
</evidence>
<feature type="transmembrane region" description="Helical" evidence="6">
    <location>
        <begin position="215"/>
        <end position="240"/>
    </location>
</feature>
<comment type="similarity">
    <text evidence="2">Belongs to the autoinducer-2 exporter (AI-2E) (TC 2.A.86) family.</text>
</comment>
<dbReference type="AlphaFoldDB" id="A0A1S1HCE9"/>
<dbReference type="GO" id="GO:0016020">
    <property type="term" value="C:membrane"/>
    <property type="evidence" value="ECO:0007669"/>
    <property type="project" value="UniProtKB-SubCell"/>
</dbReference>
<dbReference type="OrthoDB" id="5761230at2"/>
<keyword evidence="4 6" id="KW-1133">Transmembrane helix</keyword>
<evidence type="ECO:0000256" key="2">
    <source>
        <dbReference type="ARBA" id="ARBA00009773"/>
    </source>
</evidence>
<comment type="caution">
    <text evidence="7">The sequence shown here is derived from an EMBL/GenBank/DDBJ whole genome shotgun (WGS) entry which is preliminary data.</text>
</comment>
<feature type="transmembrane region" description="Helical" evidence="6">
    <location>
        <begin position="274"/>
        <end position="293"/>
    </location>
</feature>
<dbReference type="EMBL" id="MIPT01000001">
    <property type="protein sequence ID" value="OHT18993.1"/>
    <property type="molecule type" value="Genomic_DNA"/>
</dbReference>
<feature type="transmembrane region" description="Helical" evidence="6">
    <location>
        <begin position="313"/>
        <end position="338"/>
    </location>
</feature>
<sequence length="360" mass="38277">MSDEARAPEQPGPSDFRDPITTRELKRAAVWLGLAAGIVLAWYLIQTLLLIAGGLVIASMLDGGARLLGRVLPIRRGWRLAIVCLAVTAFLLWTFYFAGASIGAQFGTLRIVVTEQFNRIVDWVQAMGLMPRDSANAIGEQVMGSLGRLTSALGTAIGAVSSMAMILVIGVFVAIEPRLYERGFAWMLPMERRQEFYETSAKLGYTMRRLMAGRLLGMAVEGVGTWLLLLVGGVPMAALLGILTGLLAFLPNIGAIVSGLLLVLVGFSAGVETGLWAIAVYFVVQTVDGYLIVPTVAKRSVDLAPALVLSAQLLLGSLCGILGLALADPLVAMIKVLLEQRSDAKAEEAAASAVTHRITG</sequence>
<organism evidence="7 8">
    <name type="scientific">Edaphosphingomonas haloaromaticamans</name>
    <dbReference type="NCBI Taxonomy" id="653954"/>
    <lineage>
        <taxon>Bacteria</taxon>
        <taxon>Pseudomonadati</taxon>
        <taxon>Pseudomonadota</taxon>
        <taxon>Alphaproteobacteria</taxon>
        <taxon>Sphingomonadales</taxon>
        <taxon>Rhizorhabdaceae</taxon>
        <taxon>Edaphosphingomonas</taxon>
    </lineage>
</organism>
<evidence type="ECO:0000313" key="8">
    <source>
        <dbReference type="Proteomes" id="UP000179467"/>
    </source>
</evidence>
<dbReference type="RefSeq" id="WP_015459540.1">
    <property type="nucleotide sequence ID" value="NZ_MIPT01000001.1"/>
</dbReference>
<keyword evidence="5 6" id="KW-0472">Membrane</keyword>
<evidence type="ECO:0000256" key="3">
    <source>
        <dbReference type="ARBA" id="ARBA00022692"/>
    </source>
</evidence>
<dbReference type="PANTHER" id="PTHR21716">
    <property type="entry name" value="TRANSMEMBRANE PROTEIN"/>
    <property type="match status" value="1"/>
</dbReference>
<feature type="transmembrane region" description="Helical" evidence="6">
    <location>
        <begin position="246"/>
        <end position="267"/>
    </location>
</feature>
<evidence type="ECO:0000256" key="6">
    <source>
        <dbReference type="SAM" id="Phobius"/>
    </source>
</evidence>
<dbReference type="Proteomes" id="UP000179467">
    <property type="component" value="Unassembled WGS sequence"/>
</dbReference>
<feature type="transmembrane region" description="Helical" evidence="6">
    <location>
        <begin position="80"/>
        <end position="99"/>
    </location>
</feature>
<accession>A0A1S1HCE9</accession>
<gene>
    <name evidence="7" type="ORF">BHE75_00973</name>
</gene>
<dbReference type="PANTHER" id="PTHR21716:SF62">
    <property type="entry name" value="TRANSPORT PROTEIN YDBI-RELATED"/>
    <property type="match status" value="1"/>
</dbReference>
<evidence type="ECO:0000313" key="7">
    <source>
        <dbReference type="EMBL" id="OHT18993.1"/>
    </source>
</evidence>
<keyword evidence="8" id="KW-1185">Reference proteome</keyword>
<evidence type="ECO:0000256" key="1">
    <source>
        <dbReference type="ARBA" id="ARBA00004141"/>
    </source>
</evidence>
<proteinExistence type="inferred from homology"/>
<protein>
    <recommendedName>
        <fullName evidence="9">Pheromone autoinducer 2 transporter</fullName>
    </recommendedName>
</protein>